<comment type="cofactor">
    <cofactor evidence="1">
        <name>Zn(2+)</name>
        <dbReference type="ChEBI" id="CHEBI:29105"/>
    </cofactor>
</comment>
<dbReference type="Gene3D" id="3.90.132.10">
    <property type="entry name" value="Leishmanolysin , domain 2"/>
    <property type="match status" value="1"/>
</dbReference>
<name>A0A1M5EVE9_LOKAT</name>
<dbReference type="RefSeq" id="WP_072858721.1">
    <property type="nucleotide sequence ID" value="NZ_FQUE01000015.1"/>
</dbReference>
<evidence type="ECO:0000256" key="1">
    <source>
        <dbReference type="ARBA" id="ARBA00001947"/>
    </source>
</evidence>
<dbReference type="Proteomes" id="UP000183987">
    <property type="component" value="Unassembled WGS sequence"/>
</dbReference>
<dbReference type="OrthoDB" id="61573at2"/>
<evidence type="ECO:0000313" key="8">
    <source>
        <dbReference type="EMBL" id="SHF83012.1"/>
    </source>
</evidence>
<dbReference type="SUPFAM" id="SSF55486">
    <property type="entry name" value="Metalloproteases ('zincins'), catalytic domain"/>
    <property type="match status" value="1"/>
</dbReference>
<keyword evidence="5" id="KW-0862">Zinc</keyword>
<dbReference type="GO" id="GO:0004222">
    <property type="term" value="F:metalloendopeptidase activity"/>
    <property type="evidence" value="ECO:0007669"/>
    <property type="project" value="InterPro"/>
</dbReference>
<sequence length="374" mass="39610">MGRHTKLQQPFLKIADVLPKGFDPDHVASFFAPESAAPGGHGATVASSHKHVVTDVMPSIETSVPDFSRAHEVHGSGHTEPTPQSSFQSVFDVYANDLDGLARSVSGGGKGKHATKTDPVVTDQTEPTTTPIKIVPTTDTTPTVSLPAADYVSGHDTPDGYNVELVFKGTWSDAAKAAAYTAAENISDIVTGDVPDYNGIDDIRITLTSTSIDGTGGTWGKGGYDILRSGSYLPSTGHVTIDSADVPNAIKLGLLDDLLEHEMMHAMGFGTTWNAMGLVDDHNGDLRFNGANATHVYNTVYASLAAQDPLHDKGVPIETDGGSGAAGKHWDETTFQKEIMTTTLNYTNTVSPLTVAALEDMGYHTTYADAFLFT</sequence>
<evidence type="ECO:0000256" key="3">
    <source>
        <dbReference type="ARBA" id="ARBA00022723"/>
    </source>
</evidence>
<keyword evidence="9" id="KW-1185">Reference proteome</keyword>
<evidence type="ECO:0000256" key="6">
    <source>
        <dbReference type="ARBA" id="ARBA00023049"/>
    </source>
</evidence>
<dbReference type="GO" id="GO:0016020">
    <property type="term" value="C:membrane"/>
    <property type="evidence" value="ECO:0007669"/>
    <property type="project" value="InterPro"/>
</dbReference>
<protein>
    <submittedName>
        <fullName evidence="8">Leishmanolysin</fullName>
    </submittedName>
</protein>
<keyword evidence="4" id="KW-0378">Hydrolase</keyword>
<reference evidence="9" key="1">
    <citation type="submission" date="2016-11" db="EMBL/GenBank/DDBJ databases">
        <authorList>
            <person name="Varghese N."/>
            <person name="Submissions S."/>
        </authorList>
    </citation>
    <scope>NUCLEOTIDE SEQUENCE [LARGE SCALE GENOMIC DNA]</scope>
    <source>
        <strain evidence="9">DSM 29326</strain>
    </source>
</reference>
<evidence type="ECO:0000256" key="7">
    <source>
        <dbReference type="SAM" id="MobiDB-lite"/>
    </source>
</evidence>
<evidence type="ECO:0000256" key="4">
    <source>
        <dbReference type="ARBA" id="ARBA00022801"/>
    </source>
</evidence>
<proteinExistence type="predicted"/>
<evidence type="ECO:0000313" key="9">
    <source>
        <dbReference type="Proteomes" id="UP000183987"/>
    </source>
</evidence>
<keyword evidence="3" id="KW-0479">Metal-binding</keyword>
<gene>
    <name evidence="8" type="ORF">SAMN05444339_11510</name>
</gene>
<dbReference type="EMBL" id="FQUE01000015">
    <property type="protein sequence ID" value="SHF83012.1"/>
    <property type="molecule type" value="Genomic_DNA"/>
</dbReference>
<dbReference type="AlphaFoldDB" id="A0A1M5EVE9"/>
<dbReference type="Pfam" id="PF01457">
    <property type="entry name" value="Peptidase_M8"/>
    <property type="match status" value="1"/>
</dbReference>
<dbReference type="STRING" id="366533.SAMN05444339_11510"/>
<keyword evidence="2" id="KW-0645">Protease</keyword>
<feature type="compositionally biased region" description="Low complexity" evidence="7">
    <location>
        <begin position="125"/>
        <end position="140"/>
    </location>
</feature>
<evidence type="ECO:0000256" key="2">
    <source>
        <dbReference type="ARBA" id="ARBA00022670"/>
    </source>
</evidence>
<dbReference type="GO" id="GO:0007155">
    <property type="term" value="P:cell adhesion"/>
    <property type="evidence" value="ECO:0007669"/>
    <property type="project" value="InterPro"/>
</dbReference>
<accession>A0A1M5EVE9</accession>
<evidence type="ECO:0000256" key="5">
    <source>
        <dbReference type="ARBA" id="ARBA00022833"/>
    </source>
</evidence>
<organism evidence="8 9">
    <name type="scientific">Loktanella atrilutea</name>
    <dbReference type="NCBI Taxonomy" id="366533"/>
    <lineage>
        <taxon>Bacteria</taxon>
        <taxon>Pseudomonadati</taxon>
        <taxon>Pseudomonadota</taxon>
        <taxon>Alphaproteobacteria</taxon>
        <taxon>Rhodobacterales</taxon>
        <taxon>Roseobacteraceae</taxon>
        <taxon>Loktanella</taxon>
    </lineage>
</organism>
<dbReference type="GO" id="GO:0006508">
    <property type="term" value="P:proteolysis"/>
    <property type="evidence" value="ECO:0007669"/>
    <property type="project" value="UniProtKB-KW"/>
</dbReference>
<dbReference type="InterPro" id="IPR001577">
    <property type="entry name" value="Peptidase_M8"/>
</dbReference>
<dbReference type="GO" id="GO:0046872">
    <property type="term" value="F:metal ion binding"/>
    <property type="evidence" value="ECO:0007669"/>
    <property type="project" value="UniProtKB-KW"/>
</dbReference>
<feature type="region of interest" description="Disordered" evidence="7">
    <location>
        <begin position="104"/>
        <end position="140"/>
    </location>
</feature>
<keyword evidence="6" id="KW-0482">Metalloprotease</keyword>